<accession>A0A1I1JRB8</accession>
<feature type="transmembrane region" description="Helical" evidence="1">
    <location>
        <begin position="294"/>
        <end position="312"/>
    </location>
</feature>
<feature type="transmembrane region" description="Helical" evidence="1">
    <location>
        <begin position="457"/>
        <end position="479"/>
    </location>
</feature>
<proteinExistence type="predicted"/>
<gene>
    <name evidence="2" type="ORF">SAMN04487968_107116</name>
</gene>
<feature type="transmembrane region" description="Helical" evidence="1">
    <location>
        <begin position="390"/>
        <end position="412"/>
    </location>
</feature>
<feature type="transmembrane region" description="Helical" evidence="1">
    <location>
        <begin position="157"/>
        <end position="178"/>
    </location>
</feature>
<dbReference type="RefSeq" id="WP_091123619.1">
    <property type="nucleotide sequence ID" value="NZ_FOLB01000007.1"/>
</dbReference>
<feature type="transmembrane region" description="Helical" evidence="1">
    <location>
        <begin position="499"/>
        <end position="519"/>
    </location>
</feature>
<dbReference type="STRING" id="574651.SAMN04487968_107116"/>
<sequence>MTGWWVLLRGHLRRDRWMVLLWVLGGTVLYWSQAVSLEGLYEDQAALDRSAATMASNAALIAMAGPARALDTIGGNTFWQISAFAVILVGLMSMFLVGRHTRAEEESGRDELLRSTAVNRHAPLLAGLSVALIANLVLGVLVALSLTSVPLAAADSWGAGLGLTGAGWFFSGVALVAAQLTRSTRAMYGIVGAAIGVAYVLRAIGDVGAPALSWLSPIGWYQAMHPWSGLRWWPLLLLVTGGAALVCGAVALFHRRDIGSGLWAATAGPAAASVGLTRGLPIALGLAWRLQRGAVIGWTIGLLLMGFSYGTLGDSVGDVIGDRGLDLFGVDPNDVIDGFYAVAIVMLALTASGFGVSSAIRPHGEEASGRVEDLLATGLTRQGWLLGHTLVTIAGSVLVVAVAGFGLGLGYATTTGDWGAVLRLGVPALAYVAPVLLLSSIARLLYGLRQDLVQIAWVPLALAVVVLILAEPLQLPAWIRGLSPFEHMALAPAEEFRLTPVLVLLATAGASSGLGHVAFRERDIG</sequence>
<evidence type="ECO:0000313" key="3">
    <source>
        <dbReference type="Proteomes" id="UP000198832"/>
    </source>
</evidence>
<dbReference type="Proteomes" id="UP000198832">
    <property type="component" value="Unassembled WGS sequence"/>
</dbReference>
<dbReference type="EMBL" id="FOLB01000007">
    <property type="protein sequence ID" value="SFC51046.1"/>
    <property type="molecule type" value="Genomic_DNA"/>
</dbReference>
<reference evidence="2 3" key="1">
    <citation type="submission" date="2016-10" db="EMBL/GenBank/DDBJ databases">
        <authorList>
            <person name="de Groot N.N."/>
        </authorList>
    </citation>
    <scope>NUCLEOTIDE SEQUENCE [LARGE SCALE GENOMIC DNA]</scope>
    <source>
        <strain evidence="2 3">CGMCC 1.7056</strain>
    </source>
</reference>
<feature type="transmembrane region" description="Helical" evidence="1">
    <location>
        <begin position="190"/>
        <end position="212"/>
    </location>
</feature>
<dbReference type="OrthoDB" id="2014935at2"/>
<feature type="transmembrane region" description="Helical" evidence="1">
    <location>
        <begin position="424"/>
        <end position="445"/>
    </location>
</feature>
<evidence type="ECO:0000256" key="1">
    <source>
        <dbReference type="SAM" id="Phobius"/>
    </source>
</evidence>
<feature type="transmembrane region" description="Helical" evidence="1">
    <location>
        <begin position="338"/>
        <end position="360"/>
    </location>
</feature>
<keyword evidence="1" id="KW-1133">Transmembrane helix</keyword>
<organism evidence="2 3">
    <name type="scientific">Nocardioides terrae</name>
    <dbReference type="NCBI Taxonomy" id="574651"/>
    <lineage>
        <taxon>Bacteria</taxon>
        <taxon>Bacillati</taxon>
        <taxon>Actinomycetota</taxon>
        <taxon>Actinomycetes</taxon>
        <taxon>Propionibacteriales</taxon>
        <taxon>Nocardioidaceae</taxon>
        <taxon>Nocardioides</taxon>
    </lineage>
</organism>
<feature type="transmembrane region" description="Helical" evidence="1">
    <location>
        <begin position="124"/>
        <end position="145"/>
    </location>
</feature>
<feature type="transmembrane region" description="Helical" evidence="1">
    <location>
        <begin position="232"/>
        <end position="253"/>
    </location>
</feature>
<dbReference type="AlphaFoldDB" id="A0A1I1JRB8"/>
<keyword evidence="3" id="KW-1185">Reference proteome</keyword>
<protein>
    <submittedName>
        <fullName evidence="2">ABC-2 type transport system permease protein</fullName>
    </submittedName>
</protein>
<feature type="transmembrane region" description="Helical" evidence="1">
    <location>
        <begin position="78"/>
        <end position="97"/>
    </location>
</feature>
<evidence type="ECO:0000313" key="2">
    <source>
        <dbReference type="EMBL" id="SFC51046.1"/>
    </source>
</evidence>
<keyword evidence="1" id="KW-0472">Membrane</keyword>
<keyword evidence="1" id="KW-0812">Transmembrane</keyword>
<name>A0A1I1JRB8_9ACTN</name>